<protein>
    <submittedName>
        <fullName evidence="2">Uncharacterized protein</fullName>
    </submittedName>
</protein>
<comment type="caution">
    <text evidence="2">The sequence shown here is derived from an EMBL/GenBank/DDBJ whole genome shotgun (WGS) entry which is preliminary data.</text>
</comment>
<sequence length="135" mass="15063">MADRMQAFTSHPEGDSRDNMELQQITLSGAIFITAMTLYVFSTIALVVGNILLYWRKVILKCQQKIMNSNENQQEGNSCVEDAQEGIPRNKNNRRGTSLNYKGRAFLIGKGLVITGSALSLVGLLVFIVFLVFLF</sequence>
<keyword evidence="3" id="KW-1185">Reference proteome</keyword>
<keyword evidence="1" id="KW-1133">Transmembrane helix</keyword>
<evidence type="ECO:0000313" key="3">
    <source>
        <dbReference type="Proteomes" id="UP001381693"/>
    </source>
</evidence>
<reference evidence="2 3" key="1">
    <citation type="submission" date="2023-11" db="EMBL/GenBank/DDBJ databases">
        <title>Halocaridina rubra genome assembly.</title>
        <authorList>
            <person name="Smith C."/>
        </authorList>
    </citation>
    <scope>NUCLEOTIDE SEQUENCE [LARGE SCALE GENOMIC DNA]</scope>
    <source>
        <strain evidence="2">EP-1</strain>
        <tissue evidence="2">Whole</tissue>
    </source>
</reference>
<feature type="transmembrane region" description="Helical" evidence="1">
    <location>
        <begin position="112"/>
        <end position="134"/>
    </location>
</feature>
<evidence type="ECO:0000256" key="1">
    <source>
        <dbReference type="SAM" id="Phobius"/>
    </source>
</evidence>
<feature type="transmembrane region" description="Helical" evidence="1">
    <location>
        <begin position="30"/>
        <end position="55"/>
    </location>
</feature>
<keyword evidence="1" id="KW-0812">Transmembrane</keyword>
<keyword evidence="1" id="KW-0472">Membrane</keyword>
<evidence type="ECO:0000313" key="2">
    <source>
        <dbReference type="EMBL" id="KAK7068998.1"/>
    </source>
</evidence>
<accession>A0AAN8WUI4</accession>
<proteinExistence type="predicted"/>
<name>A0AAN8WUI4_HALRR</name>
<dbReference type="Proteomes" id="UP001381693">
    <property type="component" value="Unassembled WGS sequence"/>
</dbReference>
<dbReference type="EMBL" id="JAXCGZ010017059">
    <property type="protein sequence ID" value="KAK7068998.1"/>
    <property type="molecule type" value="Genomic_DNA"/>
</dbReference>
<organism evidence="2 3">
    <name type="scientific">Halocaridina rubra</name>
    <name type="common">Hawaiian red shrimp</name>
    <dbReference type="NCBI Taxonomy" id="373956"/>
    <lineage>
        <taxon>Eukaryota</taxon>
        <taxon>Metazoa</taxon>
        <taxon>Ecdysozoa</taxon>
        <taxon>Arthropoda</taxon>
        <taxon>Crustacea</taxon>
        <taxon>Multicrustacea</taxon>
        <taxon>Malacostraca</taxon>
        <taxon>Eumalacostraca</taxon>
        <taxon>Eucarida</taxon>
        <taxon>Decapoda</taxon>
        <taxon>Pleocyemata</taxon>
        <taxon>Caridea</taxon>
        <taxon>Atyoidea</taxon>
        <taxon>Atyidae</taxon>
        <taxon>Halocaridina</taxon>
    </lineage>
</organism>
<gene>
    <name evidence="2" type="ORF">SK128_006855</name>
</gene>
<dbReference type="AlphaFoldDB" id="A0AAN8WUI4"/>